<dbReference type="CDD" id="cd07045">
    <property type="entry name" value="BMC_CcmK_like"/>
    <property type="match status" value="1"/>
</dbReference>
<feature type="domain" description="BMC" evidence="5">
    <location>
        <begin position="3"/>
        <end position="89"/>
    </location>
</feature>
<dbReference type="InterPro" id="IPR050575">
    <property type="entry name" value="BMC_shell"/>
</dbReference>
<accession>A0AAW7ZDB2</accession>
<dbReference type="PANTHER" id="PTHR33941">
    <property type="entry name" value="PROPANEDIOL UTILIZATION PROTEIN PDUA"/>
    <property type="match status" value="1"/>
</dbReference>
<reference evidence="6" key="1">
    <citation type="journal article" date="2023" name="J. Hazard. Mater.">
        <title>Anaerobic biodegradation of pyrene and benzo[a]pyrene by a new sulfate-reducing Desulforamulus aquiferis strain DSA.</title>
        <authorList>
            <person name="Zhang Z."/>
            <person name="Sun J."/>
            <person name="Gong X."/>
            <person name="Wang C."/>
            <person name="Wang H."/>
        </authorList>
    </citation>
    <scope>NUCLEOTIDE SEQUENCE</scope>
    <source>
        <strain evidence="6">DSA</strain>
    </source>
</reference>
<dbReference type="PROSITE" id="PS51930">
    <property type="entry name" value="BMC_2"/>
    <property type="match status" value="1"/>
</dbReference>
<dbReference type="Proteomes" id="UP001172911">
    <property type="component" value="Unassembled WGS sequence"/>
</dbReference>
<proteinExistence type="inferred from homology"/>
<dbReference type="AlphaFoldDB" id="A0AAW7ZDB2"/>
<dbReference type="InterPro" id="IPR044872">
    <property type="entry name" value="CcmK/CsoS1_BMC"/>
</dbReference>
<evidence type="ECO:0000256" key="1">
    <source>
        <dbReference type="ARBA" id="ARBA00024322"/>
    </source>
</evidence>
<evidence type="ECO:0000259" key="5">
    <source>
        <dbReference type="PROSITE" id="PS51930"/>
    </source>
</evidence>
<gene>
    <name evidence="6" type="ORF">P6N53_08865</name>
</gene>
<dbReference type="SMART" id="SM00877">
    <property type="entry name" value="BMC"/>
    <property type="match status" value="1"/>
</dbReference>
<keyword evidence="2" id="KW-1283">Bacterial microcompartment</keyword>
<evidence type="ECO:0000313" key="6">
    <source>
        <dbReference type="EMBL" id="MDO7787327.1"/>
    </source>
</evidence>
<protein>
    <submittedName>
        <fullName evidence="6">BMC domain-containing protein</fullName>
    </submittedName>
</protein>
<name>A0AAW7ZDB2_9FIRM</name>
<dbReference type="RefSeq" id="WP_304542470.1">
    <property type="nucleotide sequence ID" value="NZ_JARPTC010000012.1"/>
</dbReference>
<sequence>MQALGLIETRGLLPAIECADVMLKTAQVELLERTFVGSGLVTIAITGDVGAVKAAVEAGVTAVEKISPLSLVSHHVIARPHQEMGSMVGTRPEPIREQPGPVPKETDKVREGQESHATVSESTVEDKTTKESTGPVQIMPSQLHKEGVDAFVQEFGLEKSIDILKALSVVKLRNLAREYKGLGVAGRAISKANKELLIQELKRYYQRGSE</sequence>
<reference evidence="6" key="2">
    <citation type="submission" date="2023-03" db="EMBL/GenBank/DDBJ databases">
        <authorList>
            <person name="Zhang Z."/>
        </authorList>
    </citation>
    <scope>NUCLEOTIDE SEQUENCE</scope>
    <source>
        <strain evidence="6">DSA</strain>
    </source>
</reference>
<evidence type="ECO:0000256" key="4">
    <source>
        <dbReference type="SAM" id="MobiDB-lite"/>
    </source>
</evidence>
<evidence type="ECO:0000256" key="2">
    <source>
        <dbReference type="ARBA" id="ARBA00024446"/>
    </source>
</evidence>
<dbReference type="PANTHER" id="PTHR33941:SF11">
    <property type="entry name" value="BACTERIAL MICROCOMPARTMENT SHELL PROTEIN PDUJ"/>
    <property type="match status" value="1"/>
</dbReference>
<feature type="region of interest" description="Disordered" evidence="4">
    <location>
        <begin position="84"/>
        <end position="134"/>
    </location>
</feature>
<evidence type="ECO:0000256" key="3">
    <source>
        <dbReference type="PROSITE-ProRule" id="PRU01278"/>
    </source>
</evidence>
<comment type="subcellular location">
    <subcellularLocation>
        <location evidence="1">Bacterial microcompartment</location>
    </subcellularLocation>
</comment>
<dbReference type="Gene3D" id="3.30.70.1710">
    <property type="match status" value="1"/>
</dbReference>
<feature type="compositionally biased region" description="Basic and acidic residues" evidence="4">
    <location>
        <begin position="104"/>
        <end position="114"/>
    </location>
</feature>
<dbReference type="InterPro" id="IPR000249">
    <property type="entry name" value="BMC_dom"/>
</dbReference>
<comment type="similarity">
    <text evidence="3">Belongs to the bacterial microcompartments protein family.</text>
</comment>
<dbReference type="EMBL" id="JARPTC010000012">
    <property type="protein sequence ID" value="MDO7787327.1"/>
    <property type="molecule type" value="Genomic_DNA"/>
</dbReference>
<dbReference type="GO" id="GO:0031469">
    <property type="term" value="C:bacterial microcompartment"/>
    <property type="evidence" value="ECO:0007669"/>
    <property type="project" value="UniProtKB-SubCell"/>
</dbReference>
<dbReference type="Pfam" id="PF00936">
    <property type="entry name" value="BMC"/>
    <property type="match status" value="1"/>
</dbReference>
<comment type="caution">
    <text evidence="6">The sequence shown here is derived from an EMBL/GenBank/DDBJ whole genome shotgun (WGS) entry which is preliminary data.</text>
</comment>
<dbReference type="SUPFAM" id="SSF143414">
    <property type="entry name" value="CcmK-like"/>
    <property type="match status" value="1"/>
</dbReference>
<evidence type="ECO:0000313" key="7">
    <source>
        <dbReference type="Proteomes" id="UP001172911"/>
    </source>
</evidence>
<organism evidence="6 7">
    <name type="scientific">Desulforamulus aquiferis</name>
    <dbReference type="NCBI Taxonomy" id="1397668"/>
    <lineage>
        <taxon>Bacteria</taxon>
        <taxon>Bacillati</taxon>
        <taxon>Bacillota</taxon>
        <taxon>Clostridia</taxon>
        <taxon>Eubacteriales</taxon>
        <taxon>Peptococcaceae</taxon>
        <taxon>Desulforamulus</taxon>
    </lineage>
</organism>
<keyword evidence="7" id="KW-1185">Reference proteome</keyword>
<dbReference type="InterPro" id="IPR037233">
    <property type="entry name" value="CcmK-like_sf"/>
</dbReference>